<dbReference type="PANTHER" id="PTHR19303:SF74">
    <property type="entry name" value="POGO TRANSPOSABLE ELEMENT WITH KRAB DOMAIN"/>
    <property type="match status" value="1"/>
</dbReference>
<dbReference type="Gene3D" id="3.30.420.10">
    <property type="entry name" value="Ribonuclease H-like superfamily/Ribonuclease H"/>
    <property type="match status" value="1"/>
</dbReference>
<dbReference type="InterPro" id="IPR036397">
    <property type="entry name" value="RNaseH_sf"/>
</dbReference>
<accession>A0A5J4U526</accession>
<comment type="caution">
    <text evidence="2">The sequence shown here is derived from an EMBL/GenBank/DDBJ whole genome shotgun (WGS) entry which is preliminary data.</text>
</comment>
<dbReference type="InterPro" id="IPR050863">
    <property type="entry name" value="CenT-Element_Derived"/>
</dbReference>
<dbReference type="OrthoDB" id="4327074at2759"/>
<dbReference type="Proteomes" id="UP000324800">
    <property type="component" value="Unassembled WGS sequence"/>
</dbReference>
<evidence type="ECO:0000313" key="2">
    <source>
        <dbReference type="EMBL" id="KAA6365333.1"/>
    </source>
</evidence>
<dbReference type="AlphaFoldDB" id="A0A5J4U526"/>
<gene>
    <name evidence="2" type="ORF">EZS28_039140</name>
</gene>
<protein>
    <recommendedName>
        <fullName evidence="1">DDE-1 domain-containing protein</fullName>
    </recommendedName>
</protein>
<organism evidence="2 3">
    <name type="scientific">Streblomastix strix</name>
    <dbReference type="NCBI Taxonomy" id="222440"/>
    <lineage>
        <taxon>Eukaryota</taxon>
        <taxon>Metamonada</taxon>
        <taxon>Preaxostyla</taxon>
        <taxon>Oxymonadida</taxon>
        <taxon>Streblomastigidae</taxon>
        <taxon>Streblomastix</taxon>
    </lineage>
</organism>
<evidence type="ECO:0000313" key="3">
    <source>
        <dbReference type="Proteomes" id="UP000324800"/>
    </source>
</evidence>
<reference evidence="2 3" key="1">
    <citation type="submission" date="2019-03" db="EMBL/GenBank/DDBJ databases">
        <title>Single cell metagenomics reveals metabolic interactions within the superorganism composed of flagellate Streblomastix strix and complex community of Bacteroidetes bacteria on its surface.</title>
        <authorList>
            <person name="Treitli S.C."/>
            <person name="Kolisko M."/>
            <person name="Husnik F."/>
            <person name="Keeling P."/>
            <person name="Hampl V."/>
        </authorList>
    </citation>
    <scope>NUCLEOTIDE SEQUENCE [LARGE SCALE GENOMIC DNA]</scope>
    <source>
        <strain evidence="2">ST1C</strain>
    </source>
</reference>
<dbReference type="GO" id="GO:0005634">
    <property type="term" value="C:nucleus"/>
    <property type="evidence" value="ECO:0007669"/>
    <property type="project" value="TreeGrafter"/>
</dbReference>
<proteinExistence type="predicted"/>
<dbReference type="InterPro" id="IPR004875">
    <property type="entry name" value="DDE_SF_endonuclease_dom"/>
</dbReference>
<dbReference type="EMBL" id="SNRW01020570">
    <property type="protein sequence ID" value="KAA6365333.1"/>
    <property type="molecule type" value="Genomic_DNA"/>
</dbReference>
<sequence length="456" mass="52115">MVSSLGSSKSTKVKKKNLALCDRFLLIEEIAKLRKSTKTQRAERILFVVKQKKIKNASSLELSQIAKCSKQFIGKKRTGQKYVKKQVKQNRKLLIEQENKIVEWIRNRYSQKKIQTTPKQIREEIFRRWKITVSGNFHKYLVRRHIDKLVIKIATARQVQRMLVRAEDIQKHLTNLKISVKGKRACVVINGDEIGIQAYCDTRDQCFIIPAEYKDDEIHIAVDRSEPRVSAMIAVTLDSQLLPPFLISKESAIQQQLLQNNVIQNENAIVVNSTSSMMNIDLMLQWVRDVFIKFVKLQRQKYRLQNRYEAVLIVDNMTAHCNKDVKDLLKANSIILLTLPPHSTHFTQLSDVGIFGALKLYYQQNKEGIAQFTLAQIAAHIIDASQKAASLMTIKNSFATCAVLSVVKGEHLETDVNMHAFDEDIQQLQADNTSTAITLTPTGRKRKTAKFGILNS</sequence>
<dbReference type="GO" id="GO:0003677">
    <property type="term" value="F:DNA binding"/>
    <property type="evidence" value="ECO:0007669"/>
    <property type="project" value="TreeGrafter"/>
</dbReference>
<dbReference type="Pfam" id="PF03184">
    <property type="entry name" value="DDE_1"/>
    <property type="match status" value="1"/>
</dbReference>
<dbReference type="PANTHER" id="PTHR19303">
    <property type="entry name" value="TRANSPOSON"/>
    <property type="match status" value="1"/>
</dbReference>
<evidence type="ECO:0000259" key="1">
    <source>
        <dbReference type="Pfam" id="PF03184"/>
    </source>
</evidence>
<name>A0A5J4U526_9EUKA</name>
<feature type="domain" description="DDE-1" evidence="1">
    <location>
        <begin position="228"/>
        <end position="365"/>
    </location>
</feature>